<dbReference type="AlphaFoldDB" id="A0A5C4MTS3"/>
<dbReference type="InterPro" id="IPR011335">
    <property type="entry name" value="Restrct_endonuc-II-like"/>
</dbReference>
<keyword evidence="3" id="KW-1185">Reference proteome</keyword>
<dbReference type="SUPFAM" id="SSF52980">
    <property type="entry name" value="Restriction endonuclease-like"/>
    <property type="match status" value="1"/>
</dbReference>
<organism evidence="2 3">
    <name type="scientific">Rubellimicrobium rubrum</name>
    <dbReference type="NCBI Taxonomy" id="2585369"/>
    <lineage>
        <taxon>Bacteria</taxon>
        <taxon>Pseudomonadati</taxon>
        <taxon>Pseudomonadota</taxon>
        <taxon>Alphaproteobacteria</taxon>
        <taxon>Rhodobacterales</taxon>
        <taxon>Roseobacteraceae</taxon>
        <taxon>Rubellimicrobium</taxon>
    </lineage>
</organism>
<evidence type="ECO:0000259" key="1">
    <source>
        <dbReference type="Pfam" id="PF04471"/>
    </source>
</evidence>
<dbReference type="Pfam" id="PF04471">
    <property type="entry name" value="Mrr_cat"/>
    <property type="match status" value="1"/>
</dbReference>
<dbReference type="GO" id="GO:0003677">
    <property type="term" value="F:DNA binding"/>
    <property type="evidence" value="ECO:0007669"/>
    <property type="project" value="InterPro"/>
</dbReference>
<evidence type="ECO:0000313" key="2">
    <source>
        <dbReference type="EMBL" id="TNC49047.1"/>
    </source>
</evidence>
<dbReference type="EMBL" id="VDFU01000014">
    <property type="protein sequence ID" value="TNC49047.1"/>
    <property type="molecule type" value="Genomic_DNA"/>
</dbReference>
<comment type="caution">
    <text evidence="2">The sequence shown here is derived from an EMBL/GenBank/DDBJ whole genome shotgun (WGS) entry which is preliminary data.</text>
</comment>
<dbReference type="OrthoDB" id="1395176at2"/>
<proteinExistence type="predicted"/>
<feature type="domain" description="Restriction endonuclease type IV Mrr" evidence="1">
    <location>
        <begin position="133"/>
        <end position="237"/>
    </location>
</feature>
<accession>A0A5C4MTS3</accession>
<dbReference type="Proteomes" id="UP000305887">
    <property type="component" value="Unassembled WGS sequence"/>
</dbReference>
<sequence length="277" mass="30868">MRGRGYVLDFSDRTFSQFFATELDVDIDDPVFARDGGSKGKRLRCFLQTADNATAVRALRALWEHRVGLVASTGSPDPVAKAEGRLLSLITRLQDGPEEHPVEPPRPAADRRLYEALKAELVQVRELPPHERGYAFETFLRHAFDAAGLAAREPFRNTGEQIDGSFVLGHEVYLLEAKWHAGRTPAADLHVFHGKLDQKAAWARGLFVSFTGFTPEGLAAFGTGKRIICMDGRDIYDALSHEIPIRSVLDRKVRRAAETGRIHVTVREMFGLPVPQI</sequence>
<reference evidence="2 3" key="1">
    <citation type="submission" date="2019-06" db="EMBL/GenBank/DDBJ databases">
        <title>YIM 131921 draft genome.</title>
        <authorList>
            <person name="Jiang L."/>
        </authorList>
    </citation>
    <scope>NUCLEOTIDE SEQUENCE [LARGE SCALE GENOMIC DNA]</scope>
    <source>
        <strain evidence="2 3">YIM 131921</strain>
    </source>
</reference>
<dbReference type="GO" id="GO:0004519">
    <property type="term" value="F:endonuclease activity"/>
    <property type="evidence" value="ECO:0007669"/>
    <property type="project" value="InterPro"/>
</dbReference>
<dbReference type="InterPro" id="IPR007560">
    <property type="entry name" value="Restrct_endonuc_IV_Mrr"/>
</dbReference>
<name>A0A5C4MTS3_9RHOB</name>
<evidence type="ECO:0000313" key="3">
    <source>
        <dbReference type="Proteomes" id="UP000305887"/>
    </source>
</evidence>
<gene>
    <name evidence="2" type="ORF">FHG66_12770</name>
</gene>
<protein>
    <submittedName>
        <fullName evidence="2">DUF3644 domain-containing protein</fullName>
    </submittedName>
</protein>
<dbReference type="GO" id="GO:0009307">
    <property type="term" value="P:DNA restriction-modification system"/>
    <property type="evidence" value="ECO:0007669"/>
    <property type="project" value="InterPro"/>
</dbReference>